<accession>A0A5R9GE69</accession>
<dbReference type="Pfam" id="PF00294">
    <property type="entry name" value="PfkB"/>
    <property type="match status" value="1"/>
</dbReference>
<dbReference type="PANTHER" id="PTHR43085:SF1">
    <property type="entry name" value="PSEUDOURIDINE KINASE-RELATED"/>
    <property type="match status" value="1"/>
</dbReference>
<keyword evidence="5" id="KW-0067">ATP-binding</keyword>
<evidence type="ECO:0000313" key="9">
    <source>
        <dbReference type="Proteomes" id="UP000309676"/>
    </source>
</evidence>
<comment type="similarity">
    <text evidence="1 6">Belongs to the carbohydrate kinase PfkB family.</text>
</comment>
<dbReference type="GO" id="GO:0005524">
    <property type="term" value="F:ATP binding"/>
    <property type="evidence" value="ECO:0007669"/>
    <property type="project" value="UniProtKB-KW"/>
</dbReference>
<feature type="domain" description="Carbohydrate kinase PfkB" evidence="7">
    <location>
        <begin position="5"/>
        <end position="297"/>
    </location>
</feature>
<evidence type="ECO:0000256" key="4">
    <source>
        <dbReference type="ARBA" id="ARBA00022777"/>
    </source>
</evidence>
<keyword evidence="2 6" id="KW-0808">Transferase</keyword>
<dbReference type="Gene3D" id="3.40.1190.20">
    <property type="match status" value="1"/>
</dbReference>
<evidence type="ECO:0000256" key="6">
    <source>
        <dbReference type="RuleBase" id="RU003704"/>
    </source>
</evidence>
<dbReference type="EMBL" id="VCIW01000004">
    <property type="protein sequence ID" value="TLS52636.1"/>
    <property type="molecule type" value="Genomic_DNA"/>
</dbReference>
<keyword evidence="9" id="KW-1185">Reference proteome</keyword>
<dbReference type="OrthoDB" id="9813569at2"/>
<keyword evidence="4 6" id="KW-0418">Kinase</keyword>
<proteinExistence type="inferred from homology"/>
<evidence type="ECO:0000256" key="1">
    <source>
        <dbReference type="ARBA" id="ARBA00010688"/>
    </source>
</evidence>
<dbReference type="InterPro" id="IPR002173">
    <property type="entry name" value="Carboh/pur_kinase_PfkB_CS"/>
</dbReference>
<dbReference type="PANTHER" id="PTHR43085">
    <property type="entry name" value="HEXOKINASE FAMILY MEMBER"/>
    <property type="match status" value="1"/>
</dbReference>
<dbReference type="Proteomes" id="UP000309676">
    <property type="component" value="Unassembled WGS sequence"/>
</dbReference>
<dbReference type="PROSITE" id="PS00584">
    <property type="entry name" value="PFKB_KINASES_2"/>
    <property type="match status" value="1"/>
</dbReference>
<dbReference type="InterPro" id="IPR050306">
    <property type="entry name" value="PfkB_Carbo_kinase"/>
</dbReference>
<comment type="caution">
    <text evidence="8">The sequence shown here is derived from an EMBL/GenBank/DDBJ whole genome shotgun (WGS) entry which is preliminary data.</text>
</comment>
<evidence type="ECO:0000313" key="8">
    <source>
        <dbReference type="EMBL" id="TLS52636.1"/>
    </source>
</evidence>
<dbReference type="InterPro" id="IPR002139">
    <property type="entry name" value="Ribo/fructo_kinase"/>
</dbReference>
<evidence type="ECO:0000256" key="5">
    <source>
        <dbReference type="ARBA" id="ARBA00022840"/>
    </source>
</evidence>
<keyword evidence="3" id="KW-0547">Nucleotide-binding</keyword>
<name>A0A5R9GE69_9BACL</name>
<dbReference type="PRINTS" id="PR00990">
    <property type="entry name" value="RIBOKINASE"/>
</dbReference>
<dbReference type="InterPro" id="IPR029056">
    <property type="entry name" value="Ribokinase-like"/>
</dbReference>
<dbReference type="InterPro" id="IPR011611">
    <property type="entry name" value="PfkB_dom"/>
</dbReference>
<dbReference type="RefSeq" id="WP_138193627.1">
    <property type="nucleotide sequence ID" value="NZ_VCIW01000004.1"/>
</dbReference>
<dbReference type="CDD" id="cd01166">
    <property type="entry name" value="KdgK"/>
    <property type="match status" value="1"/>
</dbReference>
<dbReference type="AlphaFoldDB" id="A0A5R9GE69"/>
<dbReference type="SUPFAM" id="SSF53613">
    <property type="entry name" value="Ribokinase-like"/>
    <property type="match status" value="1"/>
</dbReference>
<evidence type="ECO:0000256" key="3">
    <source>
        <dbReference type="ARBA" id="ARBA00022741"/>
    </source>
</evidence>
<evidence type="ECO:0000256" key="2">
    <source>
        <dbReference type="ARBA" id="ARBA00022679"/>
    </source>
</evidence>
<gene>
    <name evidence="8" type="ORF">FE782_08350</name>
</gene>
<sequence length="310" mass="33667">MNKIVYVLGELNVDLIMTGDDVTPEWNREKLVNSFDMALGSSSAITACGLAGLGLDVRMVSVVGDDEFGAFCIERLKERGVSVEHVAALEAEKTGVTLSLSTKRDRALLTYMGTISMLRPEHLPERMLDEADHIHFGSYFLQGSMRPHWFAWFRKAKERGITTSFDTGWDPSERWYKDEISELLAVTDYFVPSEDELMNIFGGESLYETLDAVPAHPGRIAVKCGARGAVLAGPGKERIVVGPFPVEPVDTTGAGDSFNAGFIYASLAGFEDKEALRFACACGALATTRIGGASGVPSLQDVEAMLKSPN</sequence>
<evidence type="ECO:0000259" key="7">
    <source>
        <dbReference type="Pfam" id="PF00294"/>
    </source>
</evidence>
<organism evidence="8 9">
    <name type="scientific">Paenibacillus antri</name>
    <dbReference type="NCBI Taxonomy" id="2582848"/>
    <lineage>
        <taxon>Bacteria</taxon>
        <taxon>Bacillati</taxon>
        <taxon>Bacillota</taxon>
        <taxon>Bacilli</taxon>
        <taxon>Bacillales</taxon>
        <taxon>Paenibacillaceae</taxon>
        <taxon>Paenibacillus</taxon>
    </lineage>
</organism>
<reference evidence="8 9" key="1">
    <citation type="submission" date="2019-05" db="EMBL/GenBank/DDBJ databases">
        <authorList>
            <person name="Narsing Rao M.P."/>
            <person name="Li W.J."/>
        </authorList>
    </citation>
    <scope>NUCLEOTIDE SEQUENCE [LARGE SCALE GENOMIC DNA]</scope>
    <source>
        <strain evidence="8 9">SYSU_K30003</strain>
    </source>
</reference>
<dbReference type="GO" id="GO:0008865">
    <property type="term" value="F:fructokinase activity"/>
    <property type="evidence" value="ECO:0007669"/>
    <property type="project" value="UniProtKB-ARBA"/>
</dbReference>
<dbReference type="GO" id="GO:0006000">
    <property type="term" value="P:fructose metabolic process"/>
    <property type="evidence" value="ECO:0007669"/>
    <property type="project" value="UniProtKB-ARBA"/>
</dbReference>
<protein>
    <submittedName>
        <fullName evidence="8">Sugar kinase</fullName>
    </submittedName>
</protein>